<evidence type="ECO:0000256" key="7">
    <source>
        <dbReference type="SAM" id="Phobius"/>
    </source>
</evidence>
<evidence type="ECO:0000256" key="1">
    <source>
        <dbReference type="ARBA" id="ARBA00004651"/>
    </source>
</evidence>
<dbReference type="PANTHER" id="PTHR23517">
    <property type="entry name" value="RESISTANCE PROTEIN MDTM, PUTATIVE-RELATED-RELATED"/>
    <property type="match status" value="1"/>
</dbReference>
<dbReference type="GO" id="GO:0022857">
    <property type="term" value="F:transmembrane transporter activity"/>
    <property type="evidence" value="ECO:0007669"/>
    <property type="project" value="InterPro"/>
</dbReference>
<dbReference type="EMBL" id="DMAI01000449">
    <property type="protein sequence ID" value="HAE51126.1"/>
    <property type="molecule type" value="Genomic_DNA"/>
</dbReference>
<dbReference type="InterPro" id="IPR020846">
    <property type="entry name" value="MFS_dom"/>
</dbReference>
<keyword evidence="5 7" id="KW-1133">Transmembrane helix</keyword>
<dbReference type="InterPro" id="IPR050171">
    <property type="entry name" value="MFS_Transporters"/>
</dbReference>
<feature type="transmembrane region" description="Helical" evidence="7">
    <location>
        <begin position="334"/>
        <end position="354"/>
    </location>
</feature>
<evidence type="ECO:0000313" key="12">
    <source>
        <dbReference type="Proteomes" id="UP000257706"/>
    </source>
</evidence>
<evidence type="ECO:0000256" key="3">
    <source>
        <dbReference type="ARBA" id="ARBA00022475"/>
    </source>
</evidence>
<accession>A0A162LYN5</accession>
<feature type="transmembrane region" description="Helical" evidence="7">
    <location>
        <begin position="97"/>
        <end position="119"/>
    </location>
</feature>
<evidence type="ECO:0000256" key="2">
    <source>
        <dbReference type="ARBA" id="ARBA00022448"/>
    </source>
</evidence>
<evidence type="ECO:0000259" key="8">
    <source>
        <dbReference type="PROSITE" id="PS50850"/>
    </source>
</evidence>
<comment type="caution">
    <text evidence="10">The sequence shown here is derived from an EMBL/GenBank/DDBJ whole genome shotgun (WGS) entry which is preliminary data.</text>
</comment>
<proteinExistence type="predicted"/>
<dbReference type="InterPro" id="IPR011701">
    <property type="entry name" value="MFS"/>
</dbReference>
<feature type="transmembrane region" description="Helical" evidence="7">
    <location>
        <begin position="295"/>
        <end position="314"/>
    </location>
</feature>
<dbReference type="GO" id="GO:0005886">
    <property type="term" value="C:plasma membrane"/>
    <property type="evidence" value="ECO:0007669"/>
    <property type="project" value="UniProtKB-SubCell"/>
</dbReference>
<feature type="transmembrane region" description="Helical" evidence="7">
    <location>
        <begin position="72"/>
        <end position="91"/>
    </location>
</feature>
<comment type="subcellular location">
    <subcellularLocation>
        <location evidence="1">Cell membrane</location>
        <topology evidence="1">Multi-pass membrane protein</topology>
    </subcellularLocation>
</comment>
<evidence type="ECO:0000256" key="4">
    <source>
        <dbReference type="ARBA" id="ARBA00022692"/>
    </source>
</evidence>
<dbReference type="SUPFAM" id="SSF103473">
    <property type="entry name" value="MFS general substrate transporter"/>
    <property type="match status" value="1"/>
</dbReference>
<name>A0A162LYN5_9PROT</name>
<feature type="transmembrane region" description="Helical" evidence="7">
    <location>
        <begin position="269"/>
        <end position="289"/>
    </location>
</feature>
<dbReference type="InterPro" id="IPR036259">
    <property type="entry name" value="MFS_trans_sf"/>
</dbReference>
<evidence type="ECO:0000313" key="11">
    <source>
        <dbReference type="Proteomes" id="UP000075787"/>
    </source>
</evidence>
<feature type="domain" description="Major facilitator superfamily (MFS) profile" evidence="8">
    <location>
        <begin position="7"/>
        <end position="386"/>
    </location>
</feature>
<keyword evidence="6 7" id="KW-0472">Membrane</keyword>
<dbReference type="Proteomes" id="UP000257706">
    <property type="component" value="Unassembled WGS sequence"/>
</dbReference>
<keyword evidence="2" id="KW-0813">Transport</keyword>
<organism evidence="10 11">
    <name type="scientific">Tistrella mobilis</name>
    <dbReference type="NCBI Taxonomy" id="171437"/>
    <lineage>
        <taxon>Bacteria</taxon>
        <taxon>Pseudomonadati</taxon>
        <taxon>Pseudomonadota</taxon>
        <taxon>Alphaproteobacteria</taxon>
        <taxon>Geminicoccales</taxon>
        <taxon>Geminicoccaceae</taxon>
        <taxon>Tistrella</taxon>
    </lineage>
</organism>
<dbReference type="GeneID" id="97241610"/>
<dbReference type="AlphaFoldDB" id="A0A162LYN5"/>
<keyword evidence="4 7" id="KW-0812">Transmembrane</keyword>
<sequence>MTHARRVISFINIAHVVDHMFMLIFPTAVIGMTASFDMSYGELLTLSLGGFIAFGAGSLPAGWLGDVWSRRNMMAVFFFGIGTAAILTGFASGPTGIAAGLTLIGLFAAIYHPVGTAMLTAHADRLGHEIGVNGVFGNLGVAFAALITGGITQYLGWRAAFIIPGVLVMAVGVAFLLLVPDRPAPTPKTKASAGPIPRGVMVRAFAILAVVTIAGGLVFNATTIVMPQLFTERLANLVSTPLGVGALTCLVFVLGATSQLIVGRLIDRYSLRAVFVPLAALQAPCLLLAATTGGWVLLPLAVVMMFAIFGQVTINDGMVAHYTADRWRARAYAVRYLVSFGASACAVPLVAFMHDHGSGFAGLFPVLAAFGGAVFAGALVFPGRPRRQPAMAAAE</sequence>
<feature type="transmembrane region" description="Helical" evidence="7">
    <location>
        <begin position="360"/>
        <end position="381"/>
    </location>
</feature>
<keyword evidence="3" id="KW-1003">Cell membrane</keyword>
<evidence type="ECO:0000313" key="10">
    <source>
        <dbReference type="EMBL" id="KYO57588.1"/>
    </source>
</evidence>
<reference evidence="9 12" key="2">
    <citation type="journal article" date="2018" name="Nat. Biotechnol.">
        <title>A standardized bacterial taxonomy based on genome phylogeny substantially revises the tree of life.</title>
        <authorList>
            <person name="Parks D.H."/>
            <person name="Chuvochina M."/>
            <person name="Waite D.W."/>
            <person name="Rinke C."/>
            <person name="Skarshewski A."/>
            <person name="Chaumeil P.A."/>
            <person name="Hugenholtz P."/>
        </authorList>
    </citation>
    <scope>NUCLEOTIDE SEQUENCE [LARGE SCALE GENOMIC DNA]</scope>
    <source>
        <strain evidence="9">UBA8739</strain>
    </source>
</reference>
<feature type="transmembrane region" description="Helical" evidence="7">
    <location>
        <begin position="7"/>
        <end position="31"/>
    </location>
</feature>
<evidence type="ECO:0000256" key="5">
    <source>
        <dbReference type="ARBA" id="ARBA00022989"/>
    </source>
</evidence>
<dbReference type="EMBL" id="LPZR01000013">
    <property type="protein sequence ID" value="KYO57588.1"/>
    <property type="molecule type" value="Genomic_DNA"/>
</dbReference>
<feature type="transmembrane region" description="Helical" evidence="7">
    <location>
        <begin position="242"/>
        <end position="262"/>
    </location>
</feature>
<feature type="transmembrane region" description="Helical" evidence="7">
    <location>
        <begin position="43"/>
        <end position="65"/>
    </location>
</feature>
<evidence type="ECO:0000313" key="9">
    <source>
        <dbReference type="EMBL" id="HAE51126.1"/>
    </source>
</evidence>
<dbReference type="PROSITE" id="PS50850">
    <property type="entry name" value="MFS"/>
    <property type="match status" value="1"/>
</dbReference>
<gene>
    <name evidence="10" type="ORF">AUP44_02240</name>
    <name evidence="9" type="ORF">DCK97_27305</name>
</gene>
<dbReference type="RefSeq" id="WP_062761406.1">
    <property type="nucleotide sequence ID" value="NZ_CP121045.1"/>
</dbReference>
<evidence type="ECO:0000256" key="6">
    <source>
        <dbReference type="ARBA" id="ARBA00023136"/>
    </source>
</evidence>
<dbReference type="PANTHER" id="PTHR23517:SF2">
    <property type="entry name" value="MULTIDRUG RESISTANCE PROTEIN MDTH"/>
    <property type="match status" value="1"/>
</dbReference>
<dbReference type="Pfam" id="PF07690">
    <property type="entry name" value="MFS_1"/>
    <property type="match status" value="1"/>
</dbReference>
<dbReference type="Gene3D" id="1.20.1250.20">
    <property type="entry name" value="MFS general substrate transporter like domains"/>
    <property type="match status" value="2"/>
</dbReference>
<protein>
    <submittedName>
        <fullName evidence="10">MFS transporter</fullName>
    </submittedName>
</protein>
<dbReference type="Proteomes" id="UP000075787">
    <property type="component" value="Unassembled WGS sequence"/>
</dbReference>
<reference evidence="10 11" key="1">
    <citation type="submission" date="2015-12" db="EMBL/GenBank/DDBJ databases">
        <title>Genome sequence of Tistrella mobilis MCCC 1A02139.</title>
        <authorList>
            <person name="Lu L."/>
            <person name="Lai Q."/>
            <person name="Shao Z."/>
            <person name="Qian P."/>
        </authorList>
    </citation>
    <scope>NUCLEOTIDE SEQUENCE [LARGE SCALE GENOMIC DNA]</scope>
    <source>
        <strain evidence="10 11">MCCC 1A02139</strain>
    </source>
</reference>
<feature type="transmembrane region" description="Helical" evidence="7">
    <location>
        <begin position="157"/>
        <end position="179"/>
    </location>
</feature>
<feature type="transmembrane region" description="Helical" evidence="7">
    <location>
        <begin position="200"/>
        <end position="222"/>
    </location>
</feature>
<dbReference type="OrthoDB" id="8524807at2"/>
<feature type="transmembrane region" description="Helical" evidence="7">
    <location>
        <begin position="131"/>
        <end position="151"/>
    </location>
</feature>